<dbReference type="RefSeq" id="WP_354557681.1">
    <property type="nucleotide sequence ID" value="NZ_JBEPMB010000006.1"/>
</dbReference>
<evidence type="ECO:0000313" key="3">
    <source>
        <dbReference type="Proteomes" id="UP001549047"/>
    </source>
</evidence>
<evidence type="ECO:0000256" key="1">
    <source>
        <dbReference type="SAM" id="SignalP"/>
    </source>
</evidence>
<keyword evidence="3" id="KW-1185">Reference proteome</keyword>
<proteinExistence type="predicted"/>
<feature type="signal peptide" evidence="1">
    <location>
        <begin position="1"/>
        <end position="20"/>
    </location>
</feature>
<name>A0ABV2J355_9HYPH</name>
<accession>A0ABV2J355</accession>
<reference evidence="2 3" key="1">
    <citation type="submission" date="2024-06" db="EMBL/GenBank/DDBJ databases">
        <title>Genomic Encyclopedia of Type Strains, Phase IV (KMG-IV): sequencing the most valuable type-strain genomes for metagenomic binning, comparative biology and taxonomic classification.</title>
        <authorList>
            <person name="Goeker M."/>
        </authorList>
    </citation>
    <scope>NUCLEOTIDE SEQUENCE [LARGE SCALE GENOMIC DNA]</scope>
    <source>
        <strain evidence="2 3">DSM 29780</strain>
    </source>
</reference>
<protein>
    <recommendedName>
        <fullName evidence="4">LysM domain-containing protein</fullName>
    </recommendedName>
</protein>
<comment type="caution">
    <text evidence="2">The sequence shown here is derived from an EMBL/GenBank/DDBJ whole genome shotgun (WGS) entry which is preliminary data.</text>
</comment>
<dbReference type="EMBL" id="JBEPMB010000006">
    <property type="protein sequence ID" value="MET3615197.1"/>
    <property type="molecule type" value="Genomic_DNA"/>
</dbReference>
<evidence type="ECO:0008006" key="4">
    <source>
        <dbReference type="Google" id="ProtNLM"/>
    </source>
</evidence>
<dbReference type="Proteomes" id="UP001549047">
    <property type="component" value="Unassembled WGS sequence"/>
</dbReference>
<sequence>MRRFLLALPFAALPFAPVYAASDAKPAEELTCSNIVKAGDTAKTIAARYKGETAIEETTGAEGATAKALAIFPKDPTRKLFVSFFDDEMTKLSAIGPAQGATHWTIAGLKLGLSLADVIKANGGKFEISGFDWDYGGYVTDLKGGKLSSLDGGCVVTIRFNPPEGKEVPSALSGEKSIASSDAKLAKLNPHVSDIQLGWAGEDGGNGSGD</sequence>
<evidence type="ECO:0000313" key="2">
    <source>
        <dbReference type="EMBL" id="MET3615197.1"/>
    </source>
</evidence>
<feature type="chain" id="PRO_5046789384" description="LysM domain-containing protein" evidence="1">
    <location>
        <begin position="21"/>
        <end position="210"/>
    </location>
</feature>
<gene>
    <name evidence="2" type="ORF">ABID16_003540</name>
</gene>
<organism evidence="2 3">
    <name type="scientific">Rhizobium aquaticum</name>
    <dbReference type="NCBI Taxonomy" id="1549636"/>
    <lineage>
        <taxon>Bacteria</taxon>
        <taxon>Pseudomonadati</taxon>
        <taxon>Pseudomonadota</taxon>
        <taxon>Alphaproteobacteria</taxon>
        <taxon>Hyphomicrobiales</taxon>
        <taxon>Rhizobiaceae</taxon>
        <taxon>Rhizobium/Agrobacterium group</taxon>
        <taxon>Rhizobium</taxon>
    </lineage>
</organism>
<keyword evidence="1" id="KW-0732">Signal</keyword>